<protein>
    <submittedName>
        <fullName evidence="1">Uncharacterized protein</fullName>
    </submittedName>
</protein>
<gene>
    <name evidence="1" type="ORF">GCM10007938_29230</name>
</gene>
<proteinExistence type="predicted"/>
<sequence>MTVRGNTYLDNETKVIEIIAGEQEPAVVTFIPNRRFDSAILTIEMKGDLGHNNEFVDLYVNGNKAESLTTHNHDKTYQTVYKGDISQWVLESSMITLEFIPTRYVNKLWSYAWAANITLSLSGFEASMDGGEMVEMSTPAAASANQMLSVGHALSTGAQTASSSQHQTMNVQFTANTLGIQTILSIGTGVSGAVASELIDSSH</sequence>
<reference evidence="2" key="1">
    <citation type="journal article" date="2019" name="Int. J. Syst. Evol. Microbiol.">
        <title>The Global Catalogue of Microorganisms (GCM) 10K type strain sequencing project: providing services to taxonomists for standard genome sequencing and annotation.</title>
        <authorList>
            <consortium name="The Broad Institute Genomics Platform"/>
            <consortium name="The Broad Institute Genome Sequencing Center for Infectious Disease"/>
            <person name="Wu L."/>
            <person name="Ma J."/>
        </authorList>
    </citation>
    <scope>NUCLEOTIDE SEQUENCE [LARGE SCALE GENOMIC DNA]</scope>
    <source>
        <strain evidence="2">NBRC 108723</strain>
    </source>
</reference>
<evidence type="ECO:0000313" key="2">
    <source>
        <dbReference type="Proteomes" id="UP001157138"/>
    </source>
</evidence>
<keyword evidence="2" id="KW-1185">Reference proteome</keyword>
<dbReference type="EMBL" id="BSPW01000067">
    <property type="protein sequence ID" value="GLT19141.1"/>
    <property type="molecule type" value="Genomic_DNA"/>
</dbReference>
<evidence type="ECO:0000313" key="1">
    <source>
        <dbReference type="EMBL" id="GLT19141.1"/>
    </source>
</evidence>
<comment type="caution">
    <text evidence="1">The sequence shown here is derived from an EMBL/GenBank/DDBJ whole genome shotgun (WGS) entry which is preliminary data.</text>
</comment>
<accession>A0ABQ6F2N6</accession>
<dbReference type="Proteomes" id="UP001157138">
    <property type="component" value="Unassembled WGS sequence"/>
</dbReference>
<organism evidence="1 2">
    <name type="scientific">Vibrio zhanjiangensis</name>
    <dbReference type="NCBI Taxonomy" id="1046128"/>
    <lineage>
        <taxon>Bacteria</taxon>
        <taxon>Pseudomonadati</taxon>
        <taxon>Pseudomonadota</taxon>
        <taxon>Gammaproteobacteria</taxon>
        <taxon>Vibrionales</taxon>
        <taxon>Vibrionaceae</taxon>
        <taxon>Vibrio</taxon>
    </lineage>
</organism>
<dbReference type="RefSeq" id="WP_284193006.1">
    <property type="nucleotide sequence ID" value="NZ_BSPW01000067.1"/>
</dbReference>
<name>A0ABQ6F2N6_9VIBR</name>